<feature type="chain" id="PRO_5032814625" description="Immunoglobulin subtype domain-containing protein" evidence="2">
    <location>
        <begin position="22"/>
        <end position="284"/>
    </location>
</feature>
<protein>
    <recommendedName>
        <fullName evidence="5">Immunoglobulin subtype domain-containing protein</fullName>
    </recommendedName>
</protein>
<dbReference type="AlphaFoldDB" id="A0A8B6GL48"/>
<gene>
    <name evidence="3" type="ORF">MGAL_10B005018</name>
</gene>
<keyword evidence="1" id="KW-0812">Transmembrane</keyword>
<keyword evidence="1" id="KW-0472">Membrane</keyword>
<evidence type="ECO:0000256" key="1">
    <source>
        <dbReference type="SAM" id="Phobius"/>
    </source>
</evidence>
<evidence type="ECO:0000256" key="2">
    <source>
        <dbReference type="SAM" id="SignalP"/>
    </source>
</evidence>
<feature type="signal peptide" evidence="2">
    <location>
        <begin position="1"/>
        <end position="21"/>
    </location>
</feature>
<feature type="transmembrane region" description="Helical" evidence="1">
    <location>
        <begin position="201"/>
        <end position="225"/>
    </location>
</feature>
<reference evidence="3" key="1">
    <citation type="submission" date="2018-11" db="EMBL/GenBank/DDBJ databases">
        <authorList>
            <person name="Alioto T."/>
            <person name="Alioto T."/>
        </authorList>
    </citation>
    <scope>NUCLEOTIDE SEQUENCE</scope>
</reference>
<comment type="caution">
    <text evidence="3">The sequence shown here is derived from an EMBL/GenBank/DDBJ whole genome shotgun (WGS) entry which is preliminary data.</text>
</comment>
<accession>A0A8B6GL48</accession>
<dbReference type="EMBL" id="UYJE01008612">
    <property type="protein sequence ID" value="VDI65384.1"/>
    <property type="molecule type" value="Genomic_DNA"/>
</dbReference>
<dbReference type="OrthoDB" id="6152301at2759"/>
<evidence type="ECO:0008006" key="5">
    <source>
        <dbReference type="Google" id="ProtNLM"/>
    </source>
</evidence>
<proteinExistence type="predicted"/>
<dbReference type="Proteomes" id="UP000596742">
    <property type="component" value="Unassembled WGS sequence"/>
</dbReference>
<evidence type="ECO:0000313" key="3">
    <source>
        <dbReference type="EMBL" id="VDI65384.1"/>
    </source>
</evidence>
<keyword evidence="4" id="KW-1185">Reference proteome</keyword>
<name>A0A8B6GL48_MYTGA</name>
<feature type="transmembrane region" description="Helical" evidence="1">
    <location>
        <begin position="151"/>
        <end position="180"/>
    </location>
</feature>
<feature type="transmembrane region" description="Helical" evidence="1">
    <location>
        <begin position="231"/>
        <end position="251"/>
    </location>
</feature>
<organism evidence="3 4">
    <name type="scientific">Mytilus galloprovincialis</name>
    <name type="common">Mediterranean mussel</name>
    <dbReference type="NCBI Taxonomy" id="29158"/>
    <lineage>
        <taxon>Eukaryota</taxon>
        <taxon>Metazoa</taxon>
        <taxon>Spiralia</taxon>
        <taxon>Lophotrochozoa</taxon>
        <taxon>Mollusca</taxon>
        <taxon>Bivalvia</taxon>
        <taxon>Autobranchia</taxon>
        <taxon>Pteriomorphia</taxon>
        <taxon>Mytilida</taxon>
        <taxon>Mytiloidea</taxon>
        <taxon>Mytilidae</taxon>
        <taxon>Mytilinae</taxon>
        <taxon>Mytilus</taxon>
    </lineage>
</organism>
<dbReference type="PROSITE" id="PS51257">
    <property type="entry name" value="PROKAR_LIPOPROTEIN"/>
    <property type="match status" value="1"/>
</dbReference>
<keyword evidence="2" id="KW-0732">Signal</keyword>
<sequence>MVVVQRTIALFVLFYINVVISSCRNDICFTWKVNVRTLTLICKVDNLHLSIFIGDPTGKLQADCLPPSQPNNCEPYYKNSSVIQYRSTNETVFQVNGKIDYTVNGNWTCRHGTRKEIASVEVSVLTIKGENNETAKDKLCRTDFNCTKSSLLWSMISYFSLMMICMVLISTGVQICSFRSMNDMVNKFMMRVIRNQTKLSVCKRIFFIIFSVTFFSLVVVSNIIYQEGCPLQFVFVCLGMIFGIINSVLFLNKDEMTNNVQNQDEDFPDSQRLRRNNEVNESDL</sequence>
<evidence type="ECO:0000313" key="4">
    <source>
        <dbReference type="Proteomes" id="UP000596742"/>
    </source>
</evidence>
<keyword evidence="1" id="KW-1133">Transmembrane helix</keyword>